<protein>
    <recommendedName>
        <fullName evidence="4">Phage tail tape measure protein</fullName>
    </recommendedName>
</protein>
<dbReference type="InterPro" id="IPR007713">
    <property type="entry name" value="TMP_rpt"/>
</dbReference>
<name>A0A921I6G7_9BACE</name>
<evidence type="ECO:0000313" key="3">
    <source>
        <dbReference type="Proteomes" id="UP000747074"/>
    </source>
</evidence>
<feature type="transmembrane region" description="Helical" evidence="1">
    <location>
        <begin position="16"/>
        <end position="43"/>
    </location>
</feature>
<dbReference type="AlphaFoldDB" id="A0A921I6G7"/>
<evidence type="ECO:0000313" key="2">
    <source>
        <dbReference type="EMBL" id="HJG11193.1"/>
    </source>
</evidence>
<organism evidence="2 3">
    <name type="scientific">Bacteroides xylanisolvens</name>
    <dbReference type="NCBI Taxonomy" id="371601"/>
    <lineage>
        <taxon>Bacteria</taxon>
        <taxon>Pseudomonadati</taxon>
        <taxon>Bacteroidota</taxon>
        <taxon>Bacteroidia</taxon>
        <taxon>Bacteroidales</taxon>
        <taxon>Bacteroidaceae</taxon>
        <taxon>Bacteroides</taxon>
    </lineage>
</organism>
<feature type="non-terminal residue" evidence="2">
    <location>
        <position position="1"/>
    </location>
</feature>
<dbReference type="Gene3D" id="1.20.120.20">
    <property type="entry name" value="Apolipoprotein"/>
    <property type="match status" value="1"/>
</dbReference>
<dbReference type="PANTHER" id="PTHR37813">
    <property type="entry name" value="FELS-2 PROPHAGE PROTEIN"/>
    <property type="match status" value="1"/>
</dbReference>
<keyword evidence="1" id="KW-1133">Transmembrane helix</keyword>
<sequence length="315" mass="33388">VQGIITILSSSGLLGAIGGIVSVLGGPLTIAITAIIAAGVLLITHWDDVKKAASAVASWIGDKWDAIKKKTTEIWNSIKSFVTGIWNGLKSTASTIFNGIKSTVSTVWNNIKSTASSVWNGIKSTVTGIWNGLKSSASSIFNGIKNTITGVWNTIKTKTSNVWNKITSTIKGAINGVIGGINGMIRGVVSGMNSVIRALNNLSFTVPSWVPNFGGKTFGFNIGTISAPQIPYLASGAVIPPNKEFLAVLGDQNKGNNIEAPESLIRRIVREESGGNSNNTYEVSAKVGRKELFKIIIDEAKMQRTQTGRNPFELA</sequence>
<dbReference type="Proteomes" id="UP000747074">
    <property type="component" value="Unassembled WGS sequence"/>
</dbReference>
<keyword evidence="1" id="KW-0472">Membrane</keyword>
<comment type="caution">
    <text evidence="2">The sequence shown here is derived from an EMBL/GenBank/DDBJ whole genome shotgun (WGS) entry which is preliminary data.</text>
</comment>
<proteinExistence type="predicted"/>
<reference evidence="2" key="1">
    <citation type="journal article" date="2021" name="PeerJ">
        <title>Extensive microbial diversity within the chicken gut microbiome revealed by metagenomics and culture.</title>
        <authorList>
            <person name="Gilroy R."/>
            <person name="Ravi A."/>
            <person name="Getino M."/>
            <person name="Pursley I."/>
            <person name="Horton D.L."/>
            <person name="Alikhan N.F."/>
            <person name="Baker D."/>
            <person name="Gharbi K."/>
            <person name="Hall N."/>
            <person name="Watson M."/>
            <person name="Adriaenssens E.M."/>
            <person name="Foster-Nyarko E."/>
            <person name="Jarju S."/>
            <person name="Secka A."/>
            <person name="Antonio M."/>
            <person name="Oren A."/>
            <person name="Chaudhuri R.R."/>
            <person name="La Ragione R."/>
            <person name="Hildebrand F."/>
            <person name="Pallen M.J."/>
        </authorList>
    </citation>
    <scope>NUCLEOTIDE SEQUENCE</scope>
    <source>
        <strain evidence="2">CHK154-13316</strain>
    </source>
</reference>
<accession>A0A921I6G7</accession>
<dbReference type="PANTHER" id="PTHR37813:SF1">
    <property type="entry name" value="FELS-2 PROPHAGE PROTEIN"/>
    <property type="match status" value="1"/>
</dbReference>
<reference evidence="2" key="2">
    <citation type="submission" date="2021-09" db="EMBL/GenBank/DDBJ databases">
        <authorList>
            <person name="Gilroy R."/>
        </authorList>
    </citation>
    <scope>NUCLEOTIDE SEQUENCE</scope>
    <source>
        <strain evidence="2">CHK154-13316</strain>
    </source>
</reference>
<dbReference type="EMBL" id="DYVL01000061">
    <property type="protein sequence ID" value="HJG11193.1"/>
    <property type="molecule type" value="Genomic_DNA"/>
</dbReference>
<dbReference type="Pfam" id="PF05017">
    <property type="entry name" value="TMP"/>
    <property type="match status" value="9"/>
</dbReference>
<evidence type="ECO:0000256" key="1">
    <source>
        <dbReference type="SAM" id="Phobius"/>
    </source>
</evidence>
<keyword evidence="1" id="KW-0812">Transmembrane</keyword>
<evidence type="ECO:0008006" key="4">
    <source>
        <dbReference type="Google" id="ProtNLM"/>
    </source>
</evidence>
<gene>
    <name evidence="2" type="ORF">K8V07_04625</name>
</gene>